<protein>
    <submittedName>
        <fullName evidence="1">Uncharacterized protein</fullName>
    </submittedName>
</protein>
<evidence type="ECO:0000313" key="1">
    <source>
        <dbReference type="EMBL" id="PKI70853.1"/>
    </source>
</evidence>
<name>A0A2I0KRD0_PUNGR</name>
<gene>
    <name evidence="1" type="ORF">CRG98_008744</name>
</gene>
<keyword evidence="2" id="KW-1185">Reference proteome</keyword>
<proteinExistence type="predicted"/>
<accession>A0A2I0KRD0</accession>
<evidence type="ECO:0000313" key="2">
    <source>
        <dbReference type="Proteomes" id="UP000233551"/>
    </source>
</evidence>
<comment type="caution">
    <text evidence="1">The sequence shown here is derived from an EMBL/GenBank/DDBJ whole genome shotgun (WGS) entry which is preliminary data.</text>
</comment>
<dbReference type="Proteomes" id="UP000233551">
    <property type="component" value="Unassembled WGS sequence"/>
</dbReference>
<reference evidence="1 2" key="1">
    <citation type="submission" date="2017-11" db="EMBL/GenBank/DDBJ databases">
        <title>De-novo sequencing of pomegranate (Punica granatum L.) genome.</title>
        <authorList>
            <person name="Akparov Z."/>
            <person name="Amiraslanov A."/>
            <person name="Hajiyeva S."/>
            <person name="Abbasov M."/>
            <person name="Kaur K."/>
            <person name="Hamwieh A."/>
            <person name="Solovyev V."/>
            <person name="Salamov A."/>
            <person name="Braich B."/>
            <person name="Kosarev P."/>
            <person name="Mahmoud A."/>
            <person name="Hajiyev E."/>
            <person name="Babayeva S."/>
            <person name="Izzatullayeva V."/>
            <person name="Mammadov A."/>
            <person name="Mammadov A."/>
            <person name="Sharifova S."/>
            <person name="Ojaghi J."/>
            <person name="Eynullazada K."/>
            <person name="Bayramov B."/>
            <person name="Abdulazimova A."/>
            <person name="Shahmuradov I."/>
        </authorList>
    </citation>
    <scope>NUCLEOTIDE SEQUENCE [LARGE SCALE GENOMIC DNA]</scope>
    <source>
        <strain evidence="2">cv. AG2017</strain>
        <tissue evidence="1">Leaf</tissue>
    </source>
</reference>
<dbReference type="EMBL" id="PGOL01000426">
    <property type="protein sequence ID" value="PKI70853.1"/>
    <property type="molecule type" value="Genomic_DNA"/>
</dbReference>
<organism evidence="1 2">
    <name type="scientific">Punica granatum</name>
    <name type="common">Pomegranate</name>
    <dbReference type="NCBI Taxonomy" id="22663"/>
    <lineage>
        <taxon>Eukaryota</taxon>
        <taxon>Viridiplantae</taxon>
        <taxon>Streptophyta</taxon>
        <taxon>Embryophyta</taxon>
        <taxon>Tracheophyta</taxon>
        <taxon>Spermatophyta</taxon>
        <taxon>Magnoliopsida</taxon>
        <taxon>eudicotyledons</taxon>
        <taxon>Gunneridae</taxon>
        <taxon>Pentapetalae</taxon>
        <taxon>rosids</taxon>
        <taxon>malvids</taxon>
        <taxon>Myrtales</taxon>
        <taxon>Lythraceae</taxon>
        <taxon>Punica</taxon>
    </lineage>
</organism>
<dbReference type="AlphaFoldDB" id="A0A2I0KRD0"/>
<sequence>MEEGPALHPGRRVTLHHLPQRRCREHSPIIVLTVRTRISSHRGTHARAYTMRLVSVHLPRDARQTHLRSRHLPFYDPEIEARLRVSSRRNGHWWTALENSNSQPSWG</sequence>